<evidence type="ECO:0000313" key="10">
    <source>
        <dbReference type="EMBL" id="KXG76954.1"/>
    </source>
</evidence>
<keyword evidence="4" id="KW-1134">Transmembrane beta strand</keyword>
<dbReference type="OrthoDB" id="1806048at2"/>
<dbReference type="GO" id="GO:0015562">
    <property type="term" value="F:efflux transmembrane transporter activity"/>
    <property type="evidence" value="ECO:0007669"/>
    <property type="project" value="InterPro"/>
</dbReference>
<sequence length="459" mass="51843">MKTRKCIQRILAFIALTIFTIVGTSAKASTLQPPDEKLEKLSLLKCIEMALKNNINLKLVQDELDMAKLQEEKADFMSRKLGSGEDTISEGKEQLSEAKEQLSEVEKELEDPNLPPEKRAYLEGMKKQLESAITEGEALLEKGEELLDKSLDQIIAGLNNVKSAQDLINIKAGVTLDVASTARSLADRQIALLVQKQYYDVLKAQKILEVKQKALERAEGQLNIAQAGYNAGMVAKDDVLLAKTQVSLMKADLEKAKMDLSKAKIELKKSIGYPLEKDIEIEDVFTTEKYFPNLEEGIKQGLNNRLEIRKAKGEYLVYKLNFDIVKRIYPENTFQYREALLQVNKAWDNYQKAIIDVEGDIRNAYDSLMYAQNMLDYIQNCVKDAQEVLKIAEYKYQKGFPYPTKNLKTMDLEDASGTILEVLAAQERLADVEEKVVEIVHSFNLAKANYDNSIGLPLK</sequence>
<dbReference type="Gene3D" id="1.20.1600.10">
    <property type="entry name" value="Outer membrane efflux proteins (OEP)"/>
    <property type="match status" value="2"/>
</dbReference>
<feature type="compositionally biased region" description="Basic and acidic residues" evidence="8">
    <location>
        <begin position="89"/>
        <end position="106"/>
    </location>
</feature>
<keyword evidence="11" id="KW-1185">Reference proteome</keyword>
<evidence type="ECO:0000256" key="5">
    <source>
        <dbReference type="ARBA" id="ARBA00022692"/>
    </source>
</evidence>
<evidence type="ECO:0008006" key="12">
    <source>
        <dbReference type="Google" id="ProtNLM"/>
    </source>
</evidence>
<protein>
    <recommendedName>
        <fullName evidence="12">Outer membrane efflux protein</fullName>
    </recommendedName>
</protein>
<dbReference type="Proteomes" id="UP000070427">
    <property type="component" value="Unassembled WGS sequence"/>
</dbReference>
<dbReference type="InterPro" id="IPR051906">
    <property type="entry name" value="TolC-like"/>
</dbReference>
<dbReference type="EMBL" id="LOED01000014">
    <property type="protein sequence ID" value="KXG76954.1"/>
    <property type="molecule type" value="Genomic_DNA"/>
</dbReference>
<evidence type="ECO:0000256" key="9">
    <source>
        <dbReference type="SAM" id="SignalP"/>
    </source>
</evidence>
<reference evidence="10 11" key="1">
    <citation type="submission" date="2015-12" db="EMBL/GenBank/DDBJ databases">
        <title>Draft genome sequnece of Fervidicola ferrireducens strain Y170.</title>
        <authorList>
            <person name="Patel B.K."/>
        </authorList>
    </citation>
    <scope>NUCLEOTIDE SEQUENCE [LARGE SCALE GENOMIC DNA]</scope>
    <source>
        <strain evidence="10 11">Y170</strain>
    </source>
</reference>
<accession>A0A140L8S9</accession>
<dbReference type="AlphaFoldDB" id="A0A140L8S9"/>
<proteinExistence type="inferred from homology"/>
<gene>
    <name evidence="10" type="ORF">AN618_13300</name>
</gene>
<feature type="chain" id="PRO_5007491697" description="Outer membrane efflux protein" evidence="9">
    <location>
        <begin position="29"/>
        <end position="459"/>
    </location>
</feature>
<keyword evidence="6" id="KW-0472">Membrane</keyword>
<keyword evidence="9" id="KW-0732">Signal</keyword>
<dbReference type="InterPro" id="IPR003423">
    <property type="entry name" value="OMP_efflux"/>
</dbReference>
<keyword evidence="7" id="KW-0998">Cell outer membrane</keyword>
<keyword evidence="3" id="KW-0813">Transport</keyword>
<comment type="similarity">
    <text evidence="2">Belongs to the outer membrane factor (OMF) (TC 1.B.17) family.</text>
</comment>
<dbReference type="GO" id="GO:0009279">
    <property type="term" value="C:cell outer membrane"/>
    <property type="evidence" value="ECO:0007669"/>
    <property type="project" value="UniProtKB-SubCell"/>
</dbReference>
<feature type="signal peptide" evidence="9">
    <location>
        <begin position="1"/>
        <end position="28"/>
    </location>
</feature>
<dbReference type="SUPFAM" id="SSF56954">
    <property type="entry name" value="Outer membrane efflux proteins (OEP)"/>
    <property type="match status" value="1"/>
</dbReference>
<keyword evidence="5" id="KW-0812">Transmembrane</keyword>
<evidence type="ECO:0000256" key="2">
    <source>
        <dbReference type="ARBA" id="ARBA00007613"/>
    </source>
</evidence>
<dbReference type="Pfam" id="PF02321">
    <property type="entry name" value="OEP"/>
    <property type="match status" value="1"/>
</dbReference>
<comment type="caution">
    <text evidence="10">The sequence shown here is derived from an EMBL/GenBank/DDBJ whole genome shotgun (WGS) entry which is preliminary data.</text>
</comment>
<dbReference type="PANTHER" id="PTHR30026">
    <property type="entry name" value="OUTER MEMBRANE PROTEIN TOLC"/>
    <property type="match status" value="1"/>
</dbReference>
<dbReference type="GO" id="GO:1990281">
    <property type="term" value="C:efflux pump complex"/>
    <property type="evidence" value="ECO:0007669"/>
    <property type="project" value="TreeGrafter"/>
</dbReference>
<evidence type="ECO:0000313" key="11">
    <source>
        <dbReference type="Proteomes" id="UP000070427"/>
    </source>
</evidence>
<feature type="region of interest" description="Disordered" evidence="8">
    <location>
        <begin position="81"/>
        <end position="117"/>
    </location>
</feature>
<evidence type="ECO:0000256" key="7">
    <source>
        <dbReference type="ARBA" id="ARBA00023237"/>
    </source>
</evidence>
<evidence type="ECO:0000256" key="8">
    <source>
        <dbReference type="SAM" id="MobiDB-lite"/>
    </source>
</evidence>
<dbReference type="GO" id="GO:0015288">
    <property type="term" value="F:porin activity"/>
    <property type="evidence" value="ECO:0007669"/>
    <property type="project" value="TreeGrafter"/>
</dbReference>
<evidence type="ECO:0000256" key="6">
    <source>
        <dbReference type="ARBA" id="ARBA00023136"/>
    </source>
</evidence>
<dbReference type="InParanoid" id="A0A140L8S9"/>
<evidence type="ECO:0000256" key="1">
    <source>
        <dbReference type="ARBA" id="ARBA00004442"/>
    </source>
</evidence>
<name>A0A140L8S9_9FIRM</name>
<dbReference type="STRING" id="520764.AN618_13300"/>
<comment type="subcellular location">
    <subcellularLocation>
        <location evidence="1">Cell outer membrane</location>
    </subcellularLocation>
</comment>
<organism evidence="10 11">
    <name type="scientific">Fervidicola ferrireducens</name>
    <dbReference type="NCBI Taxonomy" id="520764"/>
    <lineage>
        <taxon>Bacteria</taxon>
        <taxon>Bacillati</taxon>
        <taxon>Bacillota</taxon>
        <taxon>Clostridia</taxon>
        <taxon>Thermosediminibacterales</taxon>
        <taxon>Thermosediminibacteraceae</taxon>
        <taxon>Fervidicola</taxon>
    </lineage>
</organism>
<dbReference type="RefSeq" id="WP_066353330.1">
    <property type="nucleotide sequence ID" value="NZ_LOED01000014.1"/>
</dbReference>
<evidence type="ECO:0000256" key="3">
    <source>
        <dbReference type="ARBA" id="ARBA00022448"/>
    </source>
</evidence>
<dbReference type="PANTHER" id="PTHR30026:SF20">
    <property type="entry name" value="OUTER MEMBRANE PROTEIN TOLC"/>
    <property type="match status" value="1"/>
</dbReference>
<evidence type="ECO:0000256" key="4">
    <source>
        <dbReference type="ARBA" id="ARBA00022452"/>
    </source>
</evidence>